<dbReference type="EMBL" id="CAAE01014537">
    <property type="protein sequence ID" value="CAF97485.1"/>
    <property type="molecule type" value="Genomic_DNA"/>
</dbReference>
<name>Q4SPE7_TETNG</name>
<dbReference type="AlphaFoldDB" id="Q4SPE7"/>
<reference evidence="1" key="1">
    <citation type="journal article" date="2004" name="Nature">
        <title>Genome duplication in the teleost fish Tetraodon nigroviridis reveals the early vertebrate proto-karyotype.</title>
        <authorList>
            <person name="Jaillon O."/>
            <person name="Aury J.-M."/>
            <person name="Brunet F."/>
            <person name="Petit J.-L."/>
            <person name="Stange-Thomann N."/>
            <person name="Mauceli E."/>
            <person name="Bouneau L."/>
            <person name="Fischer C."/>
            <person name="Ozouf-Costaz C."/>
            <person name="Bernot A."/>
            <person name="Nicaud S."/>
            <person name="Jaffe D."/>
            <person name="Fisher S."/>
            <person name="Lutfalla G."/>
            <person name="Dossat C."/>
            <person name="Segurens B."/>
            <person name="Dasilva C."/>
            <person name="Salanoubat M."/>
            <person name="Levy M."/>
            <person name="Boudet N."/>
            <person name="Castellano S."/>
            <person name="Anthouard V."/>
            <person name="Jubin C."/>
            <person name="Castelli V."/>
            <person name="Katinka M."/>
            <person name="Vacherie B."/>
            <person name="Biemont C."/>
            <person name="Skalli Z."/>
            <person name="Cattolico L."/>
            <person name="Poulain J."/>
            <person name="De Berardinis V."/>
            <person name="Cruaud C."/>
            <person name="Duprat S."/>
            <person name="Brottier P."/>
            <person name="Coutanceau J.-P."/>
            <person name="Gouzy J."/>
            <person name="Parra G."/>
            <person name="Lardier G."/>
            <person name="Chapple C."/>
            <person name="McKernan K.J."/>
            <person name="McEwan P."/>
            <person name="Bosak S."/>
            <person name="Kellis M."/>
            <person name="Volff J.-N."/>
            <person name="Guigo R."/>
            <person name="Zody M.C."/>
            <person name="Mesirov J."/>
            <person name="Lindblad-Toh K."/>
            <person name="Birren B."/>
            <person name="Nusbaum C."/>
            <person name="Kahn D."/>
            <person name="Robinson-Rechavi M."/>
            <person name="Laudet V."/>
            <person name="Schachter V."/>
            <person name="Quetier F."/>
            <person name="Saurin W."/>
            <person name="Scarpelli C."/>
            <person name="Wincker P."/>
            <person name="Lander E.S."/>
            <person name="Weissenbach J."/>
            <person name="Roest Crollius H."/>
        </authorList>
    </citation>
    <scope>NUCLEOTIDE SEQUENCE [LARGE SCALE GENOMIC DNA]</scope>
</reference>
<dbReference type="KEGG" id="tng:GSTEN00014868G001"/>
<accession>Q4SPE7</accession>
<organism evidence="1">
    <name type="scientific">Tetraodon nigroviridis</name>
    <name type="common">Spotted green pufferfish</name>
    <name type="synonym">Chelonodon nigroviridis</name>
    <dbReference type="NCBI Taxonomy" id="99883"/>
    <lineage>
        <taxon>Eukaryota</taxon>
        <taxon>Metazoa</taxon>
        <taxon>Chordata</taxon>
        <taxon>Craniata</taxon>
        <taxon>Vertebrata</taxon>
        <taxon>Euteleostomi</taxon>
        <taxon>Actinopterygii</taxon>
        <taxon>Neopterygii</taxon>
        <taxon>Teleostei</taxon>
        <taxon>Neoteleostei</taxon>
        <taxon>Acanthomorphata</taxon>
        <taxon>Eupercaria</taxon>
        <taxon>Tetraodontiformes</taxon>
        <taxon>Tetradontoidea</taxon>
        <taxon>Tetraodontidae</taxon>
        <taxon>Tetraodon</taxon>
    </lineage>
</organism>
<proteinExistence type="predicted"/>
<protein>
    <submittedName>
        <fullName evidence="1">(spotted green pufferfish) hypothetical protein</fullName>
    </submittedName>
</protein>
<comment type="caution">
    <text evidence="1">The sequence shown here is derived from an EMBL/GenBank/DDBJ whole genome shotgun (WGS) entry which is preliminary data.</text>
</comment>
<gene>
    <name evidence="1" type="ORF">GSTENG00014868001</name>
</gene>
<evidence type="ECO:0000313" key="1">
    <source>
        <dbReference type="EMBL" id="CAF97485.1"/>
    </source>
</evidence>
<reference evidence="1" key="2">
    <citation type="submission" date="2004-02" db="EMBL/GenBank/DDBJ databases">
        <authorList>
            <consortium name="Genoscope"/>
            <consortium name="Whitehead Institute Centre for Genome Research"/>
        </authorList>
    </citation>
    <scope>NUCLEOTIDE SEQUENCE</scope>
</reference>
<sequence>MDFMKLFGTVIAVFFHPGSAFRLNGKYDRKGRTTATAPKRCRFI</sequence>